<dbReference type="Gene3D" id="3.40.50.720">
    <property type="entry name" value="NAD(P)-binding Rossmann-like Domain"/>
    <property type="match status" value="1"/>
</dbReference>
<dbReference type="PANTHER" id="PTHR43669">
    <property type="entry name" value="5-KETO-D-GLUCONATE 5-REDUCTASE"/>
    <property type="match status" value="1"/>
</dbReference>
<evidence type="ECO:0000313" key="4">
    <source>
        <dbReference type="EMBL" id="KIL98175.1"/>
    </source>
</evidence>
<dbReference type="InterPro" id="IPR001303">
    <property type="entry name" value="Aldolase_II/adducin_N"/>
</dbReference>
<dbReference type="SMART" id="SM01007">
    <property type="entry name" value="Aldolase_II"/>
    <property type="match status" value="1"/>
</dbReference>
<dbReference type="EMBL" id="JXSL01000030">
    <property type="protein sequence ID" value="KIL98175.1"/>
    <property type="molecule type" value="Genomic_DNA"/>
</dbReference>
<dbReference type="NCBIfam" id="NF006192">
    <property type="entry name" value="PRK08324.1-6"/>
    <property type="match status" value="1"/>
</dbReference>
<dbReference type="SUPFAM" id="SSF53639">
    <property type="entry name" value="AraD/HMP-PK domain-like"/>
    <property type="match status" value="1"/>
</dbReference>
<dbReference type="SUPFAM" id="SSF51735">
    <property type="entry name" value="NAD(P)-binding Rossmann-fold domains"/>
    <property type="match status" value="1"/>
</dbReference>
<dbReference type="Proteomes" id="UP000031971">
    <property type="component" value="Unassembled WGS sequence"/>
</dbReference>
<dbReference type="Gene3D" id="3.40.225.10">
    <property type="entry name" value="Class II aldolase/adducin N-terminal domain"/>
    <property type="match status" value="1"/>
</dbReference>
<proteinExistence type="inferred from homology"/>
<dbReference type="STRING" id="272627.CCC_01236"/>
<dbReference type="InterPro" id="IPR036291">
    <property type="entry name" value="NAD(P)-bd_dom_sf"/>
</dbReference>
<keyword evidence="2" id="KW-0560">Oxidoreductase</keyword>
<comment type="similarity">
    <text evidence="1">Belongs to the short-chain dehydrogenases/reductases (SDR) family.</text>
</comment>
<evidence type="ECO:0000256" key="2">
    <source>
        <dbReference type="ARBA" id="ARBA00023002"/>
    </source>
</evidence>
<dbReference type="PRINTS" id="PR00081">
    <property type="entry name" value="GDHRDH"/>
</dbReference>
<dbReference type="Pfam" id="PF00596">
    <property type="entry name" value="Aldolase_II"/>
    <property type="match status" value="1"/>
</dbReference>
<protein>
    <submittedName>
        <fullName evidence="4">Putative oxidoreductase</fullName>
    </submittedName>
</protein>
<dbReference type="AlphaFoldDB" id="A0A0C2YU00"/>
<comment type="caution">
    <text evidence="4">The sequence shown here is derived from an EMBL/GenBank/DDBJ whole genome shotgun (WGS) entry which is preliminary data.</text>
</comment>
<name>A0A0C2YU00_PARME</name>
<gene>
    <name evidence="4" type="ORF">CCC_01236</name>
</gene>
<feature type="domain" description="Class II aldolase/adducin N-terminal" evidence="3">
    <location>
        <begin position="28"/>
        <end position="227"/>
    </location>
</feature>
<reference evidence="4 5" key="1">
    <citation type="submission" date="2015-01" db="EMBL/GenBank/DDBJ databases">
        <title>Genome Sequence of Magnetospirillum magnetotacticum Strain MS-1.</title>
        <authorList>
            <person name="Marinov G.K."/>
            <person name="Smalley M.D."/>
            <person name="DeSalvo G."/>
        </authorList>
    </citation>
    <scope>NUCLEOTIDE SEQUENCE [LARGE SCALE GENOMIC DNA]</scope>
    <source>
        <strain evidence="4 5">MS-1</strain>
    </source>
</reference>
<dbReference type="Pfam" id="PF13561">
    <property type="entry name" value="adh_short_C2"/>
    <property type="match status" value="1"/>
</dbReference>
<dbReference type="GO" id="GO:0016491">
    <property type="term" value="F:oxidoreductase activity"/>
    <property type="evidence" value="ECO:0007669"/>
    <property type="project" value="UniProtKB-KW"/>
</dbReference>
<evidence type="ECO:0000256" key="1">
    <source>
        <dbReference type="ARBA" id="ARBA00006484"/>
    </source>
</evidence>
<accession>A0A0C2YU00</accession>
<organism evidence="4 5">
    <name type="scientific">Paramagnetospirillum magnetotacticum MS-1</name>
    <dbReference type="NCBI Taxonomy" id="272627"/>
    <lineage>
        <taxon>Bacteria</taxon>
        <taxon>Pseudomonadati</taxon>
        <taxon>Pseudomonadota</taxon>
        <taxon>Alphaproteobacteria</taxon>
        <taxon>Rhodospirillales</taxon>
        <taxon>Magnetospirillaceae</taxon>
        <taxon>Paramagnetospirillum</taxon>
    </lineage>
</organism>
<dbReference type="OrthoDB" id="9774430at2"/>
<sequence length="679" mass="72175">MKSLWSDSDAESFIARYAPQGVNRDLALRVYTTRLLGGDPRLVLHGGGNTSCKTTTTDLLGEAVDVLCVKGSGWDMGDIEPAGLPAVRLAPLLKLRALERLSDEDMVDYQRGNLMNSASPNPSVETLLHAFLPHKFIDHTHSTAVLSVVDQPDGEALAREIYGTRMGYVPYIMPGFALAKKAAEVYEQDPSVEGLILVKHGIFTFGPDVRSAYELMIEMVTLAEQRLEKGRKTLVPAKGLAQTPAPLAEVAPVLRGLLAGGGKRRILDFRTSAAIRAYVDGAEVGRYSQQGVVTPDHTIRTKNWPVVLPAPEAGKMFLWADAARAAIENFEAKYHAYFSRNNQRLGGIKTELDPKPCVALVPGLGLFGIGASAKDAAIAADIAVNTVESISDAEAIGRFEPVGEADLFDLEYWSLEQAKLGKGSEKPLARQVVVVTGGGSGIGAATAKAFAKDGAEVAVLDRDEDAALKSAKACGGKAIGVACDVTDPASVQAAFNRVAERFGGVDVVVSNAGAAWQGAVGEVDDATLRASFELNFFGHQCVAQNAVRVFKAQDTGGVLLFNASKQAVNPGKNFGPYGLPKAATLFLMKQYALDHGKDGIRSNAVNADRIRSGLLTDDMIKSRSTARGLTEQDYMGGNLLGREVTAEDVADAFLWLAKASKVTACTVTVDGGNIEASLR</sequence>
<dbReference type="RefSeq" id="WP_009870879.1">
    <property type="nucleotide sequence ID" value="NZ_JXSL01000030.1"/>
</dbReference>
<evidence type="ECO:0000313" key="5">
    <source>
        <dbReference type="Proteomes" id="UP000031971"/>
    </source>
</evidence>
<dbReference type="InterPro" id="IPR036409">
    <property type="entry name" value="Aldolase_II/adducin_N_sf"/>
</dbReference>
<evidence type="ECO:0000259" key="3">
    <source>
        <dbReference type="SMART" id="SM01007"/>
    </source>
</evidence>
<keyword evidence="5" id="KW-1185">Reference proteome</keyword>
<dbReference type="InterPro" id="IPR002347">
    <property type="entry name" value="SDR_fam"/>
</dbReference>
<dbReference type="PANTHER" id="PTHR43669:SF3">
    <property type="entry name" value="ALCOHOL DEHYDROGENASE, PUTATIVE (AFU_ORTHOLOGUE AFUA_3G03445)-RELATED"/>
    <property type="match status" value="1"/>
</dbReference>